<keyword evidence="2" id="KW-1185">Reference proteome</keyword>
<dbReference type="EMBL" id="CP030239">
    <property type="protein sequence ID" value="AWX94139.1"/>
    <property type="molecule type" value="Genomic_DNA"/>
</dbReference>
<accession>A0ABN5M859</accession>
<gene>
    <name evidence="1" type="ORF">DPM13_17725</name>
</gene>
<evidence type="ECO:0000313" key="2">
    <source>
        <dbReference type="Proteomes" id="UP000249922"/>
    </source>
</evidence>
<reference evidence="1 2" key="1">
    <citation type="submission" date="2018-06" db="EMBL/GenBank/DDBJ databases">
        <title>Complete genome sequence of Paracoccus mutanolyticus strain RSP-02 isolated from cellulosic waste.</title>
        <authorList>
            <person name="Amrutha R.N."/>
            <person name="Shrivastav A."/>
            <person name="Buddana S.K."/>
            <person name="Deshpande U."/>
            <person name="Prakasham R.S."/>
        </authorList>
    </citation>
    <scope>NUCLEOTIDE SEQUENCE [LARGE SCALE GENOMIC DNA]</scope>
    <source>
        <strain evidence="1 2">RSP-02</strain>
    </source>
</reference>
<evidence type="ECO:0000313" key="1">
    <source>
        <dbReference type="EMBL" id="AWX94139.1"/>
    </source>
</evidence>
<dbReference type="Proteomes" id="UP000249922">
    <property type="component" value="Chromosome"/>
</dbReference>
<protein>
    <submittedName>
        <fullName evidence="1">Uncharacterized protein</fullName>
    </submittedName>
</protein>
<name>A0ABN5M859_9RHOB</name>
<organism evidence="1 2">
    <name type="scientific">Paracoccus mutanolyticus</name>
    <dbReference type="NCBI Taxonomy" id="1499308"/>
    <lineage>
        <taxon>Bacteria</taxon>
        <taxon>Pseudomonadati</taxon>
        <taxon>Pseudomonadota</taxon>
        <taxon>Alphaproteobacteria</taxon>
        <taxon>Rhodobacterales</taxon>
        <taxon>Paracoccaceae</taxon>
        <taxon>Paracoccus</taxon>
    </lineage>
</organism>
<proteinExistence type="predicted"/>
<sequence length="69" mass="7411">MLGAATICGTAAGAGYAEPAVFRHQPPDHVARPRPVAAVAAQPDDIESRLTVKLELVQRMTLFERRDGL</sequence>
<dbReference type="RefSeq" id="WP_112888521.1">
    <property type="nucleotide sequence ID" value="NZ_CP030239.1"/>
</dbReference>